<reference evidence="4" key="1">
    <citation type="submission" date="2019-09" db="EMBL/GenBank/DDBJ databases">
        <title>Mumia zhuanghuii sp. nov. isolated from the intestinal contents of plateau pika (Ochotona curzoniae) in the Qinghai-Tibet plateau of China.</title>
        <authorList>
            <person name="Tian Z."/>
        </authorList>
    </citation>
    <scope>NUCLEOTIDE SEQUENCE [LARGE SCALE GENOMIC DNA]</scope>
    <source>
        <strain evidence="4">L-031</strain>
    </source>
</reference>
<organism evidence="3 4">
    <name type="scientific">Microbacterium lushaniae</name>
    <dbReference type="NCBI Taxonomy" id="2614639"/>
    <lineage>
        <taxon>Bacteria</taxon>
        <taxon>Bacillati</taxon>
        <taxon>Actinomycetota</taxon>
        <taxon>Actinomycetes</taxon>
        <taxon>Micrococcales</taxon>
        <taxon>Microbacteriaceae</taxon>
        <taxon>Microbacterium</taxon>
    </lineage>
</organism>
<feature type="transmembrane region" description="Helical" evidence="2">
    <location>
        <begin position="37"/>
        <end position="59"/>
    </location>
</feature>
<dbReference type="AlphaFoldDB" id="A0A5J6L3S4"/>
<evidence type="ECO:0000313" key="4">
    <source>
        <dbReference type="Proteomes" id="UP000325516"/>
    </source>
</evidence>
<dbReference type="KEGG" id="mlz:F6J85_07865"/>
<protein>
    <recommendedName>
        <fullName evidence="5">DUF1648 domain-containing protein</fullName>
    </recommendedName>
</protein>
<evidence type="ECO:0008006" key="5">
    <source>
        <dbReference type="Google" id="ProtNLM"/>
    </source>
</evidence>
<feature type="region of interest" description="Disordered" evidence="1">
    <location>
        <begin position="132"/>
        <end position="151"/>
    </location>
</feature>
<feature type="transmembrane region" description="Helical" evidence="2">
    <location>
        <begin position="104"/>
        <end position="128"/>
    </location>
</feature>
<keyword evidence="2" id="KW-0812">Transmembrane</keyword>
<proteinExistence type="predicted"/>
<keyword evidence="2" id="KW-0472">Membrane</keyword>
<gene>
    <name evidence="3" type="ORF">F6J85_07865</name>
</gene>
<keyword evidence="2" id="KW-1133">Transmembrane helix</keyword>
<dbReference type="RefSeq" id="WP_150924522.1">
    <property type="nucleotide sequence ID" value="NZ_CP044232.1"/>
</dbReference>
<dbReference type="EMBL" id="CP044232">
    <property type="protein sequence ID" value="QEW03025.1"/>
    <property type="molecule type" value="Genomic_DNA"/>
</dbReference>
<name>A0A5J6L3S4_9MICO</name>
<keyword evidence="4" id="KW-1185">Reference proteome</keyword>
<dbReference type="Proteomes" id="UP000325516">
    <property type="component" value="Chromosome"/>
</dbReference>
<evidence type="ECO:0000256" key="1">
    <source>
        <dbReference type="SAM" id="MobiDB-lite"/>
    </source>
</evidence>
<feature type="transmembrane region" description="Helical" evidence="2">
    <location>
        <begin position="71"/>
        <end position="92"/>
    </location>
</feature>
<accession>A0A5J6L3S4</accession>
<feature type="compositionally biased region" description="Basic and acidic residues" evidence="1">
    <location>
        <begin position="137"/>
        <end position="151"/>
    </location>
</feature>
<evidence type="ECO:0000256" key="2">
    <source>
        <dbReference type="SAM" id="Phobius"/>
    </source>
</evidence>
<evidence type="ECO:0000313" key="3">
    <source>
        <dbReference type="EMBL" id="QEW03025.1"/>
    </source>
</evidence>
<sequence length="151" mass="15551">MLAAYALPRIWPDLPQEVPSHWRGGTVTNYMPVESFVAGWLIGICLLSTLSVGLTILALAQSKWSNATRAFIAISVAASAAAASSLLAQLGVMRGLTASESAAVGAGIGILVLMGVFVAAGLIAFFALPPAQAGSDGTRESKRLPTVDARQ</sequence>